<keyword evidence="2" id="KW-1185">Reference proteome</keyword>
<protein>
    <submittedName>
        <fullName evidence="1">Uncharacterized protein</fullName>
    </submittedName>
</protein>
<sequence>MEVLFVLVSTYLYAYLYDNTMILKKYYLNPESLSYFFF</sequence>
<proteinExistence type="predicted"/>
<organism evidence="1 2">
    <name type="scientific">Proteiniphilum saccharofermentans</name>
    <dbReference type="NCBI Taxonomy" id="1642647"/>
    <lineage>
        <taxon>Bacteria</taxon>
        <taxon>Pseudomonadati</taxon>
        <taxon>Bacteroidota</taxon>
        <taxon>Bacteroidia</taxon>
        <taxon>Bacteroidales</taxon>
        <taxon>Dysgonomonadaceae</taxon>
        <taxon>Proteiniphilum</taxon>
    </lineage>
</organism>
<accession>A0A1R3TBB2</accession>
<name>A0A1R3TBB2_9BACT</name>
<dbReference type="KEGG" id="psac:PSM36_2462"/>
<dbReference type="AlphaFoldDB" id="A0A1R3TBB2"/>
<reference evidence="1 2" key="1">
    <citation type="submission" date="2016-08" db="EMBL/GenBank/DDBJ databases">
        <authorList>
            <person name="Seilhamer J.J."/>
        </authorList>
    </citation>
    <scope>NUCLEOTIDE SEQUENCE [LARGE SCALE GENOMIC DNA]</scope>
    <source>
        <strain evidence="1">M3/6</strain>
    </source>
</reference>
<evidence type="ECO:0000313" key="1">
    <source>
        <dbReference type="EMBL" id="SCD21265.1"/>
    </source>
</evidence>
<gene>
    <name evidence="1" type="ORF">PSM36_2462</name>
</gene>
<evidence type="ECO:0000313" key="2">
    <source>
        <dbReference type="Proteomes" id="UP000187464"/>
    </source>
</evidence>
<dbReference type="EMBL" id="LT605205">
    <property type="protein sequence ID" value="SCD21265.1"/>
    <property type="molecule type" value="Genomic_DNA"/>
</dbReference>
<dbReference type="Proteomes" id="UP000187464">
    <property type="component" value="Chromosome I"/>
</dbReference>